<accession>A0A367ZLU5</accession>
<reference evidence="1 2" key="1">
    <citation type="submission" date="2018-05" db="EMBL/GenBank/DDBJ databases">
        <title>A metagenomic window into the 2 km-deep terrestrial subsurface aquifer revealed taxonomically and functionally diverse microbial community comprising novel uncultured bacterial lineages.</title>
        <authorList>
            <person name="Kadnikov V.V."/>
            <person name="Mardanov A.V."/>
            <person name="Beletsky A.V."/>
            <person name="Banks D."/>
            <person name="Pimenov N.V."/>
            <person name="Frank Y.A."/>
            <person name="Karnachuk O.V."/>
            <person name="Ravin N.V."/>
        </authorList>
    </citation>
    <scope>NUCLEOTIDE SEQUENCE [LARGE SCALE GENOMIC DNA]</scope>
    <source>
        <strain evidence="1">BY5</strain>
    </source>
</reference>
<comment type="caution">
    <text evidence="1">The sequence shown here is derived from an EMBL/GenBank/DDBJ whole genome shotgun (WGS) entry which is preliminary data.</text>
</comment>
<dbReference type="EMBL" id="QOQW01000023">
    <property type="protein sequence ID" value="RCK78382.1"/>
    <property type="molecule type" value="Genomic_DNA"/>
</dbReference>
<name>A0A367ZLU5_9BACT</name>
<organism evidence="1 2">
    <name type="scientific">Candidatus Ozemobacter sibiricus</name>
    <dbReference type="NCBI Taxonomy" id="2268124"/>
    <lineage>
        <taxon>Bacteria</taxon>
        <taxon>Candidatus Ozemobacteria</taxon>
        <taxon>Candidatus Ozemobacterales</taxon>
        <taxon>Candidatus Ozemobacteraceae</taxon>
        <taxon>Candidatus Ozemobacter</taxon>
    </lineage>
</organism>
<protein>
    <submittedName>
        <fullName evidence="1">Uncharacterized protein</fullName>
    </submittedName>
</protein>
<evidence type="ECO:0000313" key="2">
    <source>
        <dbReference type="Proteomes" id="UP000252355"/>
    </source>
</evidence>
<proteinExistence type="predicted"/>
<dbReference type="Proteomes" id="UP000252355">
    <property type="component" value="Unassembled WGS sequence"/>
</dbReference>
<evidence type="ECO:0000313" key="1">
    <source>
        <dbReference type="EMBL" id="RCK78382.1"/>
    </source>
</evidence>
<dbReference type="AlphaFoldDB" id="A0A367ZLU5"/>
<gene>
    <name evidence="1" type="ORF">OZSIB_1484</name>
</gene>
<sequence>MAKNLTFIHAQVKFIKALVRELKPSPILDDPLGNRFWKTVQAFEFACVHQELEKVGCLYPALCGITIRYGNASITANKMRPIGPENVGSAN</sequence>